<protein>
    <submittedName>
        <fullName evidence="5">Histidine triad (HIT) protein</fullName>
    </submittedName>
</protein>
<dbReference type="InterPro" id="IPR039384">
    <property type="entry name" value="HINT"/>
</dbReference>
<organism evidence="5 6">
    <name type="scientific">Hyphomicrobium denitrificans (strain ATCC 51888 / DSM 1869 / NCIMB 11706 / TK 0415)</name>
    <dbReference type="NCBI Taxonomy" id="582899"/>
    <lineage>
        <taxon>Bacteria</taxon>
        <taxon>Pseudomonadati</taxon>
        <taxon>Pseudomonadota</taxon>
        <taxon>Alphaproteobacteria</taxon>
        <taxon>Hyphomicrobiales</taxon>
        <taxon>Hyphomicrobiaceae</taxon>
        <taxon>Hyphomicrobium</taxon>
    </lineage>
</organism>
<dbReference type="PANTHER" id="PTHR46648:SF1">
    <property type="entry name" value="ADENOSINE 5'-MONOPHOSPHORAMIDASE HNT1"/>
    <property type="match status" value="1"/>
</dbReference>
<reference evidence="6" key="1">
    <citation type="journal article" date="2011" name="J. Bacteriol.">
        <title>Genome sequences of eight morphologically diverse alphaproteobacteria.</title>
        <authorList>
            <consortium name="US DOE Joint Genome Institute"/>
            <person name="Brown P.J."/>
            <person name="Kysela D.T."/>
            <person name="Buechlein A."/>
            <person name="Hemmerich C."/>
            <person name="Brun Y.V."/>
        </authorList>
    </citation>
    <scope>NUCLEOTIDE SEQUENCE [LARGE SCALE GENOMIC DNA]</scope>
    <source>
        <strain evidence="6">ATCC 51888 / DSM 1869 / NCIB 11706 / TK 0415</strain>
    </source>
</reference>
<evidence type="ECO:0000313" key="6">
    <source>
        <dbReference type="Proteomes" id="UP000002033"/>
    </source>
</evidence>
<dbReference type="STRING" id="582899.Hden_0619"/>
<dbReference type="SUPFAM" id="SSF54197">
    <property type="entry name" value="HIT-like"/>
    <property type="match status" value="1"/>
</dbReference>
<feature type="active site" description="Tele-AMP-histidine intermediate" evidence="1">
    <location>
        <position position="116"/>
    </location>
</feature>
<dbReference type="Gene3D" id="3.30.428.10">
    <property type="entry name" value="HIT-like"/>
    <property type="match status" value="1"/>
</dbReference>
<dbReference type="Proteomes" id="UP000002033">
    <property type="component" value="Chromosome"/>
</dbReference>
<dbReference type="GO" id="GO:0003824">
    <property type="term" value="F:catalytic activity"/>
    <property type="evidence" value="ECO:0007669"/>
    <property type="project" value="InterPro"/>
</dbReference>
<keyword evidence="6" id="KW-1185">Reference proteome</keyword>
<evidence type="ECO:0000256" key="1">
    <source>
        <dbReference type="PIRSR" id="PIRSR601310-1"/>
    </source>
</evidence>
<dbReference type="InterPro" id="IPR011146">
    <property type="entry name" value="HIT-like"/>
</dbReference>
<evidence type="ECO:0000256" key="3">
    <source>
        <dbReference type="PROSITE-ProRule" id="PRU00464"/>
    </source>
</evidence>
<sequence>MGRTCEKPAQASLIMSYDTNNIFAKILRGEIPCHKVYENADAIVFMDVMPQSPGHALILPKSASRNLLDADPAVLAKIITLVQKVAVAAKSAYDADGVSIAQFNETAGGQTVFHLHFHVIPRYEGKPLNTHARNMEDNAVLAANAEKLKAALAA</sequence>
<evidence type="ECO:0000259" key="4">
    <source>
        <dbReference type="PROSITE" id="PS51084"/>
    </source>
</evidence>
<dbReference type="InterPro" id="IPR036265">
    <property type="entry name" value="HIT-like_sf"/>
</dbReference>
<dbReference type="GO" id="GO:0009117">
    <property type="term" value="P:nucleotide metabolic process"/>
    <property type="evidence" value="ECO:0007669"/>
    <property type="project" value="TreeGrafter"/>
</dbReference>
<dbReference type="CDD" id="cd01277">
    <property type="entry name" value="HINT_subgroup"/>
    <property type="match status" value="1"/>
</dbReference>
<accession>D8JSV5</accession>
<dbReference type="PANTHER" id="PTHR46648">
    <property type="entry name" value="HIT FAMILY PROTEIN 1"/>
    <property type="match status" value="1"/>
</dbReference>
<gene>
    <name evidence="5" type="ordered locus">Hden_0619</name>
</gene>
<feature type="short sequence motif" description="Histidine triad motif" evidence="2 3">
    <location>
        <begin position="114"/>
        <end position="118"/>
    </location>
</feature>
<evidence type="ECO:0000313" key="5">
    <source>
        <dbReference type="EMBL" id="ADJ22440.1"/>
    </source>
</evidence>
<dbReference type="HOGENOM" id="CLU_056776_3_3_5"/>
<proteinExistence type="predicted"/>
<dbReference type="PROSITE" id="PS51084">
    <property type="entry name" value="HIT_2"/>
    <property type="match status" value="1"/>
</dbReference>
<dbReference type="EMBL" id="CP002083">
    <property type="protein sequence ID" value="ADJ22440.1"/>
    <property type="molecule type" value="Genomic_DNA"/>
</dbReference>
<dbReference type="eggNOG" id="COG0537">
    <property type="taxonomic scope" value="Bacteria"/>
</dbReference>
<dbReference type="InterPro" id="IPR001310">
    <property type="entry name" value="Histidine_triad_HIT"/>
</dbReference>
<dbReference type="KEGG" id="hdn:Hden_0619"/>
<evidence type="ECO:0000256" key="2">
    <source>
        <dbReference type="PIRSR" id="PIRSR601310-3"/>
    </source>
</evidence>
<dbReference type="PRINTS" id="PR00332">
    <property type="entry name" value="HISTRIAD"/>
</dbReference>
<name>D8JSV5_HYPDA</name>
<feature type="domain" description="HIT" evidence="4">
    <location>
        <begin position="22"/>
        <end position="129"/>
    </location>
</feature>
<dbReference type="AlphaFoldDB" id="D8JSV5"/>
<dbReference type="Pfam" id="PF01230">
    <property type="entry name" value="HIT"/>
    <property type="match status" value="1"/>
</dbReference>